<dbReference type="HOGENOM" id="CLU_2790375_0_0_0"/>
<proteinExistence type="predicted"/>
<sequence>MEEFNFLWSDVQGWCWRSNSFTDSDGGVQVDRELILVFTNGHEIAMPYPYCCKELVDSLSCRIGPESR</sequence>
<reference evidence="1 2" key="1">
    <citation type="journal article" date="2009" name="Stand. Genomic Sci.">
        <title>Complete genome sequence of Pirellula staleyi type strain (ATCC 27377).</title>
        <authorList>
            <person name="Clum A."/>
            <person name="Tindall B.J."/>
            <person name="Sikorski J."/>
            <person name="Ivanova N."/>
            <person name="Mavrommatis K."/>
            <person name="Lucas S."/>
            <person name="Glavina del Rio T."/>
            <person name="Nolan M."/>
            <person name="Chen F."/>
            <person name="Tice H."/>
            <person name="Pitluck S."/>
            <person name="Cheng J.F."/>
            <person name="Chertkov O."/>
            <person name="Brettin T."/>
            <person name="Han C."/>
            <person name="Detter J.C."/>
            <person name="Kuske C."/>
            <person name="Bruce D."/>
            <person name="Goodwin L."/>
            <person name="Ovchinikova G."/>
            <person name="Pati A."/>
            <person name="Mikhailova N."/>
            <person name="Chen A."/>
            <person name="Palaniappan K."/>
            <person name="Land M."/>
            <person name="Hauser L."/>
            <person name="Chang Y.J."/>
            <person name="Jeffries C.D."/>
            <person name="Chain P."/>
            <person name="Rohde M."/>
            <person name="Goker M."/>
            <person name="Bristow J."/>
            <person name="Eisen J.A."/>
            <person name="Markowitz V."/>
            <person name="Hugenholtz P."/>
            <person name="Kyrpides N.C."/>
            <person name="Klenk H.P."/>
            <person name="Lapidus A."/>
        </authorList>
    </citation>
    <scope>NUCLEOTIDE SEQUENCE [LARGE SCALE GENOMIC DNA]</scope>
    <source>
        <strain evidence="2">ATCC 27377 / DSM 6068 / ICPB 4128</strain>
    </source>
</reference>
<dbReference type="AlphaFoldDB" id="D2R9G0"/>
<protein>
    <submittedName>
        <fullName evidence="1">Uncharacterized protein</fullName>
    </submittedName>
</protein>
<dbReference type="EMBL" id="CP001848">
    <property type="protein sequence ID" value="ADB17710.1"/>
    <property type="molecule type" value="Genomic_DNA"/>
</dbReference>
<dbReference type="KEGG" id="psl:Psta_3046"/>
<keyword evidence="2" id="KW-1185">Reference proteome</keyword>
<accession>D2R9G0</accession>
<dbReference type="Proteomes" id="UP000001887">
    <property type="component" value="Chromosome"/>
</dbReference>
<evidence type="ECO:0000313" key="1">
    <source>
        <dbReference type="EMBL" id="ADB17710.1"/>
    </source>
</evidence>
<organism evidence="1 2">
    <name type="scientific">Pirellula staleyi (strain ATCC 27377 / DSM 6068 / ICPB 4128)</name>
    <name type="common">Pirella staleyi</name>
    <dbReference type="NCBI Taxonomy" id="530564"/>
    <lineage>
        <taxon>Bacteria</taxon>
        <taxon>Pseudomonadati</taxon>
        <taxon>Planctomycetota</taxon>
        <taxon>Planctomycetia</taxon>
        <taxon>Pirellulales</taxon>
        <taxon>Pirellulaceae</taxon>
        <taxon>Pirellula</taxon>
    </lineage>
</organism>
<name>D2R9G0_PIRSD</name>
<evidence type="ECO:0000313" key="2">
    <source>
        <dbReference type="Proteomes" id="UP000001887"/>
    </source>
</evidence>
<gene>
    <name evidence="1" type="ordered locus">Psta_3046</name>
</gene>